<dbReference type="InterPro" id="IPR005119">
    <property type="entry name" value="LysR_subst-bd"/>
</dbReference>
<sequence length="287" mass="32267">MNWDGVSEFVAVVEAGSFTAASRRLGISTAQVSRQVSALEERLGTRLLYRTTRRVSMTEAGQVYYRHCRPLLDGLTEAEQAVTELQQVPRGLLRMTAPVTYGENIVAPLVNDFLARYPDLEVDLVLTNRRLDLVAEGVDLAIRAGQLEDSTMVARRLASRAFHVCASPEYLAVHGEPRTLADLDRHQCLRGTLDIWRFQEQGQPRQVRVQGRLHCNSGWALVDAALKGLGIVQLPEYYVQAHLDTGRLVPLLTPYQVADDGIWGLYPRTRHLSAKVRMMLDHLERNL</sequence>
<dbReference type="PANTHER" id="PTHR30537">
    <property type="entry name" value="HTH-TYPE TRANSCRIPTIONAL REGULATOR"/>
    <property type="match status" value="1"/>
</dbReference>
<gene>
    <name evidence="6" type="ORF">BTO32_10020</name>
</gene>
<evidence type="ECO:0000256" key="1">
    <source>
        <dbReference type="ARBA" id="ARBA00009437"/>
    </source>
</evidence>
<comment type="similarity">
    <text evidence="1">Belongs to the LysR transcriptional regulatory family.</text>
</comment>
<dbReference type="SUPFAM" id="SSF53850">
    <property type="entry name" value="Periplasmic binding protein-like II"/>
    <property type="match status" value="1"/>
</dbReference>
<evidence type="ECO:0000313" key="7">
    <source>
        <dbReference type="Proteomes" id="UP000189339"/>
    </source>
</evidence>
<dbReference type="Proteomes" id="UP000189339">
    <property type="component" value="Unassembled WGS sequence"/>
</dbReference>
<dbReference type="Pfam" id="PF00126">
    <property type="entry name" value="HTH_1"/>
    <property type="match status" value="1"/>
</dbReference>
<keyword evidence="2" id="KW-0805">Transcription regulation</keyword>
<evidence type="ECO:0000256" key="3">
    <source>
        <dbReference type="ARBA" id="ARBA00023125"/>
    </source>
</evidence>
<evidence type="ECO:0000256" key="2">
    <source>
        <dbReference type="ARBA" id="ARBA00023015"/>
    </source>
</evidence>
<organism evidence="6 7">
    <name type="scientific">Marinobacter lutaoensis</name>
    <dbReference type="NCBI Taxonomy" id="135739"/>
    <lineage>
        <taxon>Bacteria</taxon>
        <taxon>Pseudomonadati</taxon>
        <taxon>Pseudomonadota</taxon>
        <taxon>Gammaproteobacteria</taxon>
        <taxon>Pseudomonadales</taxon>
        <taxon>Marinobacteraceae</taxon>
        <taxon>Marinobacter</taxon>
    </lineage>
</organism>
<dbReference type="GO" id="GO:0003700">
    <property type="term" value="F:DNA-binding transcription factor activity"/>
    <property type="evidence" value="ECO:0007669"/>
    <property type="project" value="InterPro"/>
</dbReference>
<name>A0A1V2DQY0_9GAMM</name>
<keyword evidence="7" id="KW-1185">Reference proteome</keyword>
<dbReference type="InterPro" id="IPR000847">
    <property type="entry name" value="LysR_HTH_N"/>
</dbReference>
<dbReference type="FunFam" id="1.10.10.10:FF:000001">
    <property type="entry name" value="LysR family transcriptional regulator"/>
    <property type="match status" value="1"/>
</dbReference>
<keyword evidence="4" id="KW-0804">Transcription</keyword>
<dbReference type="InterPro" id="IPR058163">
    <property type="entry name" value="LysR-type_TF_proteobact-type"/>
</dbReference>
<reference evidence="6 7" key="1">
    <citation type="submission" date="2016-12" db="EMBL/GenBank/DDBJ databases">
        <title>Marinobacter lutaoensis whole genome sequencing.</title>
        <authorList>
            <person name="Verma A."/>
            <person name="Krishnamurthi S."/>
        </authorList>
    </citation>
    <scope>NUCLEOTIDE SEQUENCE [LARGE SCALE GENOMIC DNA]</scope>
    <source>
        <strain evidence="6 7">T5054</strain>
    </source>
</reference>
<dbReference type="STRING" id="135739.BTO32_10020"/>
<evidence type="ECO:0000259" key="5">
    <source>
        <dbReference type="PROSITE" id="PS50931"/>
    </source>
</evidence>
<evidence type="ECO:0000256" key="4">
    <source>
        <dbReference type="ARBA" id="ARBA00023163"/>
    </source>
</evidence>
<dbReference type="RefSeq" id="WP_076724505.1">
    <property type="nucleotide sequence ID" value="NZ_JABWTC010000027.1"/>
</dbReference>
<dbReference type="Pfam" id="PF03466">
    <property type="entry name" value="LysR_substrate"/>
    <property type="match status" value="1"/>
</dbReference>
<dbReference type="PROSITE" id="PS50931">
    <property type="entry name" value="HTH_LYSR"/>
    <property type="match status" value="1"/>
</dbReference>
<dbReference type="GO" id="GO:0006351">
    <property type="term" value="P:DNA-templated transcription"/>
    <property type="evidence" value="ECO:0007669"/>
    <property type="project" value="TreeGrafter"/>
</dbReference>
<dbReference type="Gene3D" id="1.10.10.10">
    <property type="entry name" value="Winged helix-like DNA-binding domain superfamily/Winged helix DNA-binding domain"/>
    <property type="match status" value="1"/>
</dbReference>
<dbReference type="EMBL" id="MSCW01000007">
    <property type="protein sequence ID" value="ONF43027.1"/>
    <property type="molecule type" value="Genomic_DNA"/>
</dbReference>
<accession>A0A1V2DQY0</accession>
<evidence type="ECO:0000313" key="6">
    <source>
        <dbReference type="EMBL" id="ONF43027.1"/>
    </source>
</evidence>
<dbReference type="AlphaFoldDB" id="A0A1V2DQY0"/>
<protein>
    <submittedName>
        <fullName evidence="6">LysR family transcriptional regulator</fullName>
    </submittedName>
</protein>
<dbReference type="InterPro" id="IPR036388">
    <property type="entry name" value="WH-like_DNA-bd_sf"/>
</dbReference>
<dbReference type="OrthoDB" id="9786526at2"/>
<dbReference type="PANTHER" id="PTHR30537:SF10">
    <property type="entry name" value="TRANSCRIPTIONAL REGULATOR-RELATED"/>
    <property type="match status" value="1"/>
</dbReference>
<dbReference type="FunFam" id="3.40.190.290:FF:000001">
    <property type="entry name" value="Transcriptional regulator, LysR family"/>
    <property type="match status" value="1"/>
</dbReference>
<proteinExistence type="inferred from homology"/>
<comment type="caution">
    <text evidence="6">The sequence shown here is derived from an EMBL/GenBank/DDBJ whole genome shotgun (WGS) entry which is preliminary data.</text>
</comment>
<dbReference type="SUPFAM" id="SSF46785">
    <property type="entry name" value="Winged helix' DNA-binding domain"/>
    <property type="match status" value="1"/>
</dbReference>
<keyword evidence="3" id="KW-0238">DNA-binding</keyword>
<dbReference type="InterPro" id="IPR036390">
    <property type="entry name" value="WH_DNA-bd_sf"/>
</dbReference>
<dbReference type="GO" id="GO:0043565">
    <property type="term" value="F:sequence-specific DNA binding"/>
    <property type="evidence" value="ECO:0007669"/>
    <property type="project" value="TreeGrafter"/>
</dbReference>
<dbReference type="Gene3D" id="3.40.190.290">
    <property type="match status" value="1"/>
</dbReference>
<feature type="domain" description="HTH lysR-type" evidence="5">
    <location>
        <begin position="1"/>
        <end position="58"/>
    </location>
</feature>